<comment type="caution">
    <text evidence="2">The sequence shown here is derived from an EMBL/GenBank/DDBJ whole genome shotgun (WGS) entry which is preliminary data.</text>
</comment>
<dbReference type="PANTHER" id="PTHR35333">
    <property type="entry name" value="BETA-LACTAMASE"/>
    <property type="match status" value="1"/>
</dbReference>
<dbReference type="AlphaFoldDB" id="A0A8J7ILS4"/>
<dbReference type="PANTHER" id="PTHR35333:SF4">
    <property type="entry name" value="SLR0121 PROTEIN"/>
    <property type="match status" value="1"/>
</dbReference>
<reference evidence="2 3" key="1">
    <citation type="journal article" date="2021" name="Int. J. Syst. Evol. Microbiol.">
        <title>Amazonocrinis nigriterrae gen. nov., sp. nov., Atlanticothrix silvestris gen. nov., sp. nov. and Dendronalium phyllosphericum gen. nov., sp. nov., nostocacean cyanobacteria from Brazilian environments.</title>
        <authorList>
            <person name="Alvarenga D.O."/>
            <person name="Andreote A.P.D."/>
            <person name="Branco L.H.Z."/>
            <person name="Delbaje E."/>
            <person name="Cruz R.B."/>
            <person name="Varani A.M."/>
            <person name="Fiore M.F."/>
        </authorList>
    </citation>
    <scope>NUCLEOTIDE SEQUENCE [LARGE SCALE GENOMIC DNA]</scope>
    <source>
        <strain evidence="2 3">CENA369</strain>
    </source>
</reference>
<dbReference type="GO" id="GO:0046677">
    <property type="term" value="P:response to antibiotic"/>
    <property type="evidence" value="ECO:0007669"/>
    <property type="project" value="InterPro"/>
</dbReference>
<dbReference type="Proteomes" id="UP000662314">
    <property type="component" value="Unassembled WGS sequence"/>
</dbReference>
<dbReference type="GO" id="GO:0008800">
    <property type="term" value="F:beta-lactamase activity"/>
    <property type="evidence" value="ECO:0007669"/>
    <property type="project" value="InterPro"/>
</dbReference>
<name>A0A8J7ILS4_9NOST</name>
<dbReference type="InterPro" id="IPR045155">
    <property type="entry name" value="Beta-lactam_cat"/>
</dbReference>
<evidence type="ECO:0000313" key="2">
    <source>
        <dbReference type="EMBL" id="MBH8577572.1"/>
    </source>
</evidence>
<dbReference type="EMBL" id="JAECZA010000289">
    <property type="protein sequence ID" value="MBH8577572.1"/>
    <property type="molecule type" value="Genomic_DNA"/>
</dbReference>
<dbReference type="Gene3D" id="3.40.710.10">
    <property type="entry name" value="DD-peptidase/beta-lactamase superfamily"/>
    <property type="match status" value="1"/>
</dbReference>
<gene>
    <name evidence="2" type="ORF">I8752_32320</name>
</gene>
<protein>
    <submittedName>
        <fullName evidence="2">Serine hydrolase</fullName>
    </submittedName>
</protein>
<dbReference type="InterPro" id="IPR000871">
    <property type="entry name" value="Beta-lactam_class-A"/>
</dbReference>
<feature type="domain" description="Beta-lactamase class A catalytic" evidence="1">
    <location>
        <begin position="97"/>
        <end position="307"/>
    </location>
</feature>
<dbReference type="GO" id="GO:0030655">
    <property type="term" value="P:beta-lactam antibiotic catabolic process"/>
    <property type="evidence" value="ECO:0007669"/>
    <property type="project" value="InterPro"/>
</dbReference>
<keyword evidence="2" id="KW-0378">Hydrolase</keyword>
<keyword evidence="3" id="KW-1185">Reference proteome</keyword>
<dbReference type="Pfam" id="PF13354">
    <property type="entry name" value="Beta-lactamase2"/>
    <property type="match status" value="1"/>
</dbReference>
<organism evidence="2 3">
    <name type="scientific">Dendronalium phyllosphericum CENA369</name>
    <dbReference type="NCBI Taxonomy" id="1725256"/>
    <lineage>
        <taxon>Bacteria</taxon>
        <taxon>Bacillati</taxon>
        <taxon>Cyanobacteriota</taxon>
        <taxon>Cyanophyceae</taxon>
        <taxon>Nostocales</taxon>
        <taxon>Nostocaceae</taxon>
        <taxon>Dendronalium</taxon>
        <taxon>Dendronalium phyllosphericum</taxon>
    </lineage>
</organism>
<sequence>MSATGVVEWGIETGEQSSQTAIPITPNLQKKAQVLLFQTKAPLQDIATINQPSPPDILTKPINASMFAGVVPFGEEIPQLKSQINALMARYSFLKPGMFFMDLETGNYLDISGDKVFPAASTIKFPILIALFEKIDAGKVKLNDTLVMRRDLVASGSGDLQYQRVGTKLTVLQTVNKMISISDNTATNMIIDRLGGKAILNQRFRSWGLKNTVIRHLLGDFKGTNTTSPTDLVKLSALIQYHKLISDASRSQALDILNHCHNKKLLAAGLGSGALIAHKTGDIGFVIGDAGIVEMPNGKRYLAGIFVRRPYNDIRGRDFVRQVSRLVYTYLNQPKLTQLP</sequence>
<dbReference type="InterPro" id="IPR012338">
    <property type="entry name" value="Beta-lactam/transpept-like"/>
</dbReference>
<evidence type="ECO:0000259" key="1">
    <source>
        <dbReference type="Pfam" id="PF13354"/>
    </source>
</evidence>
<dbReference type="SUPFAM" id="SSF56601">
    <property type="entry name" value="beta-lactamase/transpeptidase-like"/>
    <property type="match status" value="1"/>
</dbReference>
<evidence type="ECO:0000313" key="3">
    <source>
        <dbReference type="Proteomes" id="UP000662314"/>
    </source>
</evidence>
<proteinExistence type="predicted"/>
<accession>A0A8J7ILS4</accession>